<dbReference type="HAMAP" id="MF_00375">
    <property type="entry name" value="HemL_aminotrans_3"/>
    <property type="match status" value="1"/>
</dbReference>
<dbReference type="GO" id="GO:0042286">
    <property type="term" value="F:glutamate-1-semialdehyde 2,1-aminomutase activity"/>
    <property type="evidence" value="ECO:0007669"/>
    <property type="project" value="UniProtKB-EC"/>
</dbReference>
<evidence type="ECO:0000256" key="4">
    <source>
        <dbReference type="ARBA" id="ARBA00012143"/>
    </source>
</evidence>
<dbReference type="NCBIfam" id="NF000818">
    <property type="entry name" value="PRK00062.1"/>
    <property type="match status" value="1"/>
</dbReference>
<dbReference type="InterPro" id="IPR004639">
    <property type="entry name" value="4pyrrol_synth_GluAld_NH2Trfase"/>
</dbReference>
<name>A0A0F9W499_9ZZZZ</name>
<sequence>MSQTPSQTTSDNHHATGRSAALFDEAQLFIPGGVNSPVRAFRGVGGTPLFFNHGEGAWLIDEDNNRYVDYVGAWGPLILGHCHPAVIGALQEQLSRGLGYGASTAAEVEIARTICKLVPSIERVRLVTSGTEATMSAIRLARGYTRRDKVVKFEGCYHGHVDGLLVKAGSGALTLGEPDSLGVPKAYTDLTYVLPYNDIDAMKTLFREHGDEIACIIVEPIAGNMNMVPPVPGFLETMRELCTEHGSVLIFDEVMTGFRVALGGAQSVYGVTPDLTALGKVIGGGLPVGAFGGRKDIMDCIAPQGGVYQAGTLSGSPLAVAAGQAMLREIQKPGFYEDLGAITEAMLAGLSERAKAAGIPFTTNQVGGMFGCFFSGEEKIARFDQVMACNVEQFRKYFHTMLDNNVYLAPSAFEAGFVSAAHGQPELDTTFAAAEKAFAAL</sequence>
<comment type="cofactor">
    <cofactor evidence="1">
        <name>pyridoxal 5'-phosphate</name>
        <dbReference type="ChEBI" id="CHEBI:597326"/>
    </cofactor>
</comment>
<gene>
    <name evidence="8" type="ORF">LCGC14_0062440</name>
</gene>
<dbReference type="InterPro" id="IPR049704">
    <property type="entry name" value="Aminotrans_3_PPA_site"/>
</dbReference>
<evidence type="ECO:0000256" key="7">
    <source>
        <dbReference type="ARBA" id="ARBA00023244"/>
    </source>
</evidence>
<dbReference type="GO" id="GO:0030170">
    <property type="term" value="F:pyridoxal phosphate binding"/>
    <property type="evidence" value="ECO:0007669"/>
    <property type="project" value="InterPro"/>
</dbReference>
<proteinExistence type="inferred from homology"/>
<evidence type="ECO:0000256" key="5">
    <source>
        <dbReference type="ARBA" id="ARBA00022898"/>
    </source>
</evidence>
<dbReference type="GO" id="GO:0008483">
    <property type="term" value="F:transaminase activity"/>
    <property type="evidence" value="ECO:0007669"/>
    <property type="project" value="InterPro"/>
</dbReference>
<evidence type="ECO:0000256" key="6">
    <source>
        <dbReference type="ARBA" id="ARBA00023235"/>
    </source>
</evidence>
<reference evidence="8" key="1">
    <citation type="journal article" date="2015" name="Nature">
        <title>Complex archaea that bridge the gap between prokaryotes and eukaryotes.</title>
        <authorList>
            <person name="Spang A."/>
            <person name="Saw J.H."/>
            <person name="Jorgensen S.L."/>
            <person name="Zaremba-Niedzwiedzka K."/>
            <person name="Martijn J."/>
            <person name="Lind A.E."/>
            <person name="van Eijk R."/>
            <person name="Schleper C."/>
            <person name="Guy L."/>
            <person name="Ettema T.J."/>
        </authorList>
    </citation>
    <scope>NUCLEOTIDE SEQUENCE</scope>
</reference>
<dbReference type="EC" id="5.4.3.8" evidence="4"/>
<evidence type="ECO:0000256" key="3">
    <source>
        <dbReference type="ARBA" id="ARBA00008981"/>
    </source>
</evidence>
<dbReference type="Gene3D" id="3.40.640.10">
    <property type="entry name" value="Type I PLP-dependent aspartate aminotransferase-like (Major domain)"/>
    <property type="match status" value="1"/>
</dbReference>
<dbReference type="InterPro" id="IPR015422">
    <property type="entry name" value="PyrdxlP-dep_Trfase_small"/>
</dbReference>
<comment type="similarity">
    <text evidence="3">Belongs to the class-III pyridoxal-phosphate-dependent aminotransferase family. HemL subfamily.</text>
</comment>
<organism evidence="8">
    <name type="scientific">marine sediment metagenome</name>
    <dbReference type="NCBI Taxonomy" id="412755"/>
    <lineage>
        <taxon>unclassified sequences</taxon>
        <taxon>metagenomes</taxon>
        <taxon>ecological metagenomes</taxon>
    </lineage>
</organism>
<comment type="caution">
    <text evidence="8">The sequence shown here is derived from an EMBL/GenBank/DDBJ whole genome shotgun (WGS) entry which is preliminary data.</text>
</comment>
<dbReference type="EMBL" id="LAZR01000014">
    <property type="protein sequence ID" value="KKO07058.1"/>
    <property type="molecule type" value="Genomic_DNA"/>
</dbReference>
<dbReference type="Pfam" id="PF00202">
    <property type="entry name" value="Aminotran_3"/>
    <property type="match status" value="1"/>
</dbReference>
<dbReference type="InterPro" id="IPR015424">
    <property type="entry name" value="PyrdxlP-dep_Trfase"/>
</dbReference>
<accession>A0A0F9W499</accession>
<dbReference type="CDD" id="cd00610">
    <property type="entry name" value="OAT_like"/>
    <property type="match status" value="1"/>
</dbReference>
<dbReference type="AlphaFoldDB" id="A0A0F9W499"/>
<dbReference type="GO" id="GO:0006782">
    <property type="term" value="P:protoporphyrinogen IX biosynthetic process"/>
    <property type="evidence" value="ECO:0007669"/>
    <property type="project" value="UniProtKB-UniPathway"/>
</dbReference>
<evidence type="ECO:0000256" key="1">
    <source>
        <dbReference type="ARBA" id="ARBA00001933"/>
    </source>
</evidence>
<evidence type="ECO:0000256" key="2">
    <source>
        <dbReference type="ARBA" id="ARBA00004819"/>
    </source>
</evidence>
<dbReference type="Gene3D" id="3.90.1150.10">
    <property type="entry name" value="Aspartate Aminotransferase, domain 1"/>
    <property type="match status" value="1"/>
</dbReference>
<evidence type="ECO:0000313" key="8">
    <source>
        <dbReference type="EMBL" id="KKO07058.1"/>
    </source>
</evidence>
<keyword evidence="5" id="KW-0663">Pyridoxal phosphate</keyword>
<dbReference type="NCBIfam" id="TIGR00713">
    <property type="entry name" value="hemL"/>
    <property type="match status" value="1"/>
</dbReference>
<dbReference type="InterPro" id="IPR015421">
    <property type="entry name" value="PyrdxlP-dep_Trfase_major"/>
</dbReference>
<dbReference type="InterPro" id="IPR005814">
    <property type="entry name" value="Aminotrans_3"/>
</dbReference>
<dbReference type="PANTHER" id="PTHR43713:SF3">
    <property type="entry name" value="GLUTAMATE-1-SEMIALDEHYDE 2,1-AMINOMUTASE 1, CHLOROPLASTIC-RELATED"/>
    <property type="match status" value="1"/>
</dbReference>
<keyword evidence="6" id="KW-0413">Isomerase</keyword>
<dbReference type="PROSITE" id="PS00600">
    <property type="entry name" value="AA_TRANSFER_CLASS_3"/>
    <property type="match status" value="1"/>
</dbReference>
<dbReference type="FunFam" id="3.40.640.10:FF:000021">
    <property type="entry name" value="Glutamate-1-semialdehyde 2,1-aminomutase"/>
    <property type="match status" value="1"/>
</dbReference>
<dbReference type="SUPFAM" id="SSF53383">
    <property type="entry name" value="PLP-dependent transferases"/>
    <property type="match status" value="1"/>
</dbReference>
<protein>
    <recommendedName>
        <fullName evidence="4">glutamate-1-semialdehyde 2,1-aminomutase</fullName>
        <ecNumber evidence="4">5.4.3.8</ecNumber>
    </recommendedName>
</protein>
<dbReference type="UniPathway" id="UPA00251">
    <property type="reaction ID" value="UER00317"/>
</dbReference>
<dbReference type="PANTHER" id="PTHR43713">
    <property type="entry name" value="GLUTAMATE-1-SEMIALDEHYDE 2,1-AMINOMUTASE"/>
    <property type="match status" value="1"/>
</dbReference>
<keyword evidence="7" id="KW-0627">Porphyrin biosynthesis</keyword>
<comment type="pathway">
    <text evidence="2">Porphyrin-containing compound metabolism; protoporphyrin-IX biosynthesis; 5-aminolevulinate from L-glutamyl-tRNA(Glu): step 2/2.</text>
</comment>